<evidence type="ECO:0000313" key="1">
    <source>
        <dbReference type="EMBL" id="BAS79812.1"/>
    </source>
</evidence>
<dbReference type="EMBL" id="AP014958">
    <property type="protein sequence ID" value="BAS79812.1"/>
    <property type="molecule type" value="Genomic_DNA"/>
</dbReference>
<dbReference type="PaxDb" id="39947-A0A0P0VLP9"/>
<reference evidence="1 2" key="2">
    <citation type="journal article" date="2013" name="Plant Cell Physiol.">
        <title>Rice Annotation Project Database (RAP-DB): an integrative and interactive database for rice genomics.</title>
        <authorList>
            <person name="Sakai H."/>
            <person name="Lee S.S."/>
            <person name="Tanaka T."/>
            <person name="Numa H."/>
            <person name="Kim J."/>
            <person name="Kawahara Y."/>
            <person name="Wakimoto H."/>
            <person name="Yang C.C."/>
            <person name="Iwamoto M."/>
            <person name="Abe T."/>
            <person name="Yamada Y."/>
            <person name="Muto A."/>
            <person name="Inokuchi H."/>
            <person name="Ikemura T."/>
            <person name="Matsumoto T."/>
            <person name="Sasaki T."/>
            <person name="Itoh T."/>
        </authorList>
    </citation>
    <scope>NUCLEOTIDE SEQUENCE [LARGE SCALE GENOMIC DNA]</scope>
    <source>
        <strain evidence="2">cv. Nipponbare</strain>
    </source>
</reference>
<accession>A0A0P0VLP9</accession>
<evidence type="ECO:0000313" key="2">
    <source>
        <dbReference type="Proteomes" id="UP000059680"/>
    </source>
</evidence>
<reference evidence="1 2" key="3">
    <citation type="journal article" date="2013" name="Rice">
        <title>Improvement of the Oryza sativa Nipponbare reference genome using next generation sequence and optical map data.</title>
        <authorList>
            <person name="Kawahara Y."/>
            <person name="de la Bastide M."/>
            <person name="Hamilton J.P."/>
            <person name="Kanamori H."/>
            <person name="McCombie W.R."/>
            <person name="Ouyang S."/>
            <person name="Schwartz D.C."/>
            <person name="Tanaka T."/>
            <person name="Wu J."/>
            <person name="Zhou S."/>
            <person name="Childs K.L."/>
            <person name="Davidson R.M."/>
            <person name="Lin H."/>
            <person name="Quesada-Ocampo L."/>
            <person name="Vaillancourt B."/>
            <person name="Sakai H."/>
            <person name="Lee S.S."/>
            <person name="Kim J."/>
            <person name="Numa H."/>
            <person name="Itoh T."/>
            <person name="Buell C.R."/>
            <person name="Matsumoto T."/>
        </authorList>
    </citation>
    <scope>NUCLEOTIDE SEQUENCE [LARGE SCALE GENOMIC DNA]</scope>
    <source>
        <strain evidence="2">cv. Nipponbare</strain>
    </source>
</reference>
<dbReference type="InParanoid" id="A0A0P0VLP9"/>
<proteinExistence type="predicted"/>
<sequence>MRGGGGGYDPWWYGGGRSEMEEEMKKKRRGFRCRCAVLVRSHAPRLVGADSGHKSQRNLWLGGLAHILPTKLKTMEVSLLLIAMCSIDQVNMVLMFLEYQFKACTSSM</sequence>
<keyword evidence="2" id="KW-1185">Reference proteome</keyword>
<reference evidence="2" key="1">
    <citation type="journal article" date="2005" name="Nature">
        <title>The map-based sequence of the rice genome.</title>
        <authorList>
            <consortium name="International rice genome sequencing project (IRGSP)"/>
            <person name="Matsumoto T."/>
            <person name="Wu J."/>
            <person name="Kanamori H."/>
            <person name="Katayose Y."/>
            <person name="Fujisawa M."/>
            <person name="Namiki N."/>
            <person name="Mizuno H."/>
            <person name="Yamamoto K."/>
            <person name="Antonio B.A."/>
            <person name="Baba T."/>
            <person name="Sakata K."/>
            <person name="Nagamura Y."/>
            <person name="Aoki H."/>
            <person name="Arikawa K."/>
            <person name="Arita K."/>
            <person name="Bito T."/>
            <person name="Chiden Y."/>
            <person name="Fujitsuka N."/>
            <person name="Fukunaka R."/>
            <person name="Hamada M."/>
            <person name="Harada C."/>
            <person name="Hayashi A."/>
            <person name="Hijishita S."/>
            <person name="Honda M."/>
            <person name="Hosokawa S."/>
            <person name="Ichikawa Y."/>
            <person name="Idonuma A."/>
            <person name="Iijima M."/>
            <person name="Ikeda M."/>
            <person name="Ikeno M."/>
            <person name="Ito K."/>
            <person name="Ito S."/>
            <person name="Ito T."/>
            <person name="Ito Y."/>
            <person name="Ito Y."/>
            <person name="Iwabuchi A."/>
            <person name="Kamiya K."/>
            <person name="Karasawa W."/>
            <person name="Kurita K."/>
            <person name="Katagiri S."/>
            <person name="Kikuta A."/>
            <person name="Kobayashi H."/>
            <person name="Kobayashi N."/>
            <person name="Machita K."/>
            <person name="Maehara T."/>
            <person name="Masukawa M."/>
            <person name="Mizubayashi T."/>
            <person name="Mukai Y."/>
            <person name="Nagasaki H."/>
            <person name="Nagata Y."/>
            <person name="Naito S."/>
            <person name="Nakashima M."/>
            <person name="Nakama Y."/>
            <person name="Nakamichi Y."/>
            <person name="Nakamura M."/>
            <person name="Meguro A."/>
            <person name="Negishi M."/>
            <person name="Ohta I."/>
            <person name="Ohta T."/>
            <person name="Okamoto M."/>
            <person name="Ono N."/>
            <person name="Saji S."/>
            <person name="Sakaguchi M."/>
            <person name="Sakai K."/>
            <person name="Shibata M."/>
            <person name="Shimokawa T."/>
            <person name="Song J."/>
            <person name="Takazaki Y."/>
            <person name="Terasawa K."/>
            <person name="Tsugane M."/>
            <person name="Tsuji K."/>
            <person name="Ueda S."/>
            <person name="Waki K."/>
            <person name="Yamagata H."/>
            <person name="Yamamoto M."/>
            <person name="Yamamoto S."/>
            <person name="Yamane H."/>
            <person name="Yoshiki S."/>
            <person name="Yoshihara R."/>
            <person name="Yukawa K."/>
            <person name="Zhong H."/>
            <person name="Yano M."/>
            <person name="Yuan Q."/>
            <person name="Ouyang S."/>
            <person name="Liu J."/>
            <person name="Jones K.M."/>
            <person name="Gansberger K."/>
            <person name="Moffat K."/>
            <person name="Hill J."/>
            <person name="Bera J."/>
            <person name="Fadrosh D."/>
            <person name="Jin S."/>
            <person name="Johri S."/>
            <person name="Kim M."/>
            <person name="Overton L."/>
            <person name="Reardon M."/>
            <person name="Tsitrin T."/>
            <person name="Vuong H."/>
            <person name="Weaver B."/>
            <person name="Ciecko A."/>
            <person name="Tallon L."/>
            <person name="Jackson J."/>
            <person name="Pai G."/>
            <person name="Aken S.V."/>
            <person name="Utterback T."/>
            <person name="Reidmuller S."/>
            <person name="Feldblyum T."/>
            <person name="Hsiao J."/>
            <person name="Zismann V."/>
            <person name="Iobst S."/>
            <person name="de Vazeille A.R."/>
            <person name="Buell C.R."/>
            <person name="Ying K."/>
            <person name="Li Y."/>
            <person name="Lu T."/>
            <person name="Huang Y."/>
            <person name="Zhao Q."/>
            <person name="Feng Q."/>
            <person name="Zhang L."/>
            <person name="Zhu J."/>
            <person name="Weng Q."/>
            <person name="Mu J."/>
            <person name="Lu Y."/>
            <person name="Fan D."/>
            <person name="Liu Y."/>
            <person name="Guan J."/>
            <person name="Zhang Y."/>
            <person name="Yu S."/>
            <person name="Liu X."/>
            <person name="Zhang Y."/>
            <person name="Hong G."/>
            <person name="Han B."/>
            <person name="Choisne N."/>
            <person name="Demange N."/>
            <person name="Orjeda G."/>
            <person name="Samain S."/>
            <person name="Cattolico L."/>
            <person name="Pelletier E."/>
            <person name="Couloux A."/>
            <person name="Segurens B."/>
            <person name="Wincker P."/>
            <person name="D'Hont A."/>
            <person name="Scarpelli C."/>
            <person name="Weissenbach J."/>
            <person name="Salanoubat M."/>
            <person name="Quetier F."/>
            <person name="Yu Y."/>
            <person name="Kim H.R."/>
            <person name="Rambo T."/>
            <person name="Currie J."/>
            <person name="Collura K."/>
            <person name="Luo M."/>
            <person name="Yang T."/>
            <person name="Ammiraju J.S.S."/>
            <person name="Engler F."/>
            <person name="Soderlund C."/>
            <person name="Wing R.A."/>
            <person name="Palmer L.E."/>
            <person name="de la Bastide M."/>
            <person name="Spiegel L."/>
            <person name="Nascimento L."/>
            <person name="Zutavern T."/>
            <person name="O'Shaughnessy A."/>
            <person name="Dike S."/>
            <person name="Dedhia N."/>
            <person name="Preston R."/>
            <person name="Balija V."/>
            <person name="McCombie W.R."/>
            <person name="Chow T."/>
            <person name="Chen H."/>
            <person name="Chung M."/>
            <person name="Chen C."/>
            <person name="Shaw J."/>
            <person name="Wu H."/>
            <person name="Hsiao K."/>
            <person name="Chao Y."/>
            <person name="Chu M."/>
            <person name="Cheng C."/>
            <person name="Hour A."/>
            <person name="Lee P."/>
            <person name="Lin S."/>
            <person name="Lin Y."/>
            <person name="Liou J."/>
            <person name="Liu S."/>
            <person name="Hsing Y."/>
            <person name="Raghuvanshi S."/>
            <person name="Mohanty A."/>
            <person name="Bharti A.K."/>
            <person name="Gaur A."/>
            <person name="Gupta V."/>
            <person name="Kumar D."/>
            <person name="Ravi V."/>
            <person name="Vij S."/>
            <person name="Kapur A."/>
            <person name="Khurana P."/>
            <person name="Khurana P."/>
            <person name="Khurana J.P."/>
            <person name="Tyagi A.K."/>
            <person name="Gaikwad K."/>
            <person name="Singh A."/>
            <person name="Dalal V."/>
            <person name="Srivastava S."/>
            <person name="Dixit A."/>
            <person name="Pal A.K."/>
            <person name="Ghazi I.A."/>
            <person name="Yadav M."/>
            <person name="Pandit A."/>
            <person name="Bhargava A."/>
            <person name="Sureshbabu K."/>
            <person name="Batra K."/>
            <person name="Sharma T.R."/>
            <person name="Mohapatra T."/>
            <person name="Singh N.K."/>
            <person name="Messing J."/>
            <person name="Nelson A.B."/>
            <person name="Fuks G."/>
            <person name="Kavchok S."/>
            <person name="Keizer G."/>
            <person name="Linton E."/>
            <person name="Llaca V."/>
            <person name="Song R."/>
            <person name="Tanyolac B."/>
            <person name="Young S."/>
            <person name="Ho-Il K."/>
            <person name="Hahn J.H."/>
            <person name="Sangsakoo G."/>
            <person name="Vanavichit A."/>
            <person name="de Mattos Luiz.A.T."/>
            <person name="Zimmer P.D."/>
            <person name="Malone G."/>
            <person name="Dellagostin O."/>
            <person name="de Oliveira A.C."/>
            <person name="Bevan M."/>
            <person name="Bancroft I."/>
            <person name="Minx P."/>
            <person name="Cordum H."/>
            <person name="Wilson R."/>
            <person name="Cheng Z."/>
            <person name="Jin W."/>
            <person name="Jiang J."/>
            <person name="Leong S.A."/>
            <person name="Iwama H."/>
            <person name="Gojobori T."/>
            <person name="Itoh T."/>
            <person name="Niimura Y."/>
            <person name="Fujii Y."/>
            <person name="Habara T."/>
            <person name="Sakai H."/>
            <person name="Sato Y."/>
            <person name="Wilson G."/>
            <person name="Kumar K."/>
            <person name="McCouch S."/>
            <person name="Juretic N."/>
            <person name="Hoen D."/>
            <person name="Wright S."/>
            <person name="Bruskiewich R."/>
            <person name="Bureau T."/>
            <person name="Miyao A."/>
            <person name="Hirochika H."/>
            <person name="Nishikawa T."/>
            <person name="Kadowaki K."/>
            <person name="Sugiura M."/>
            <person name="Burr B."/>
            <person name="Sasaki T."/>
        </authorList>
    </citation>
    <scope>NUCLEOTIDE SEQUENCE [LARGE SCALE GENOMIC DNA]</scope>
    <source>
        <strain evidence="2">cv. Nipponbare</strain>
    </source>
</reference>
<protein>
    <submittedName>
        <fullName evidence="1">Os02g0619801 protein</fullName>
    </submittedName>
</protein>
<dbReference type="AlphaFoldDB" id="A0A0P0VLP9"/>
<dbReference type="Proteomes" id="UP000059680">
    <property type="component" value="Chromosome 2"/>
</dbReference>
<gene>
    <name evidence="1" type="ordered locus">Os02g0619801</name>
    <name evidence="1" type="ORF">OSNPB_020619801</name>
</gene>
<name>A0A0P0VLP9_ORYSJ</name>
<dbReference type="Gramene" id="Os02t0619801-01">
    <property type="protein sequence ID" value="Os02t0619801-01"/>
    <property type="gene ID" value="Os02g0619801"/>
</dbReference>
<organism evidence="1 2">
    <name type="scientific">Oryza sativa subsp. japonica</name>
    <name type="common">Rice</name>
    <dbReference type="NCBI Taxonomy" id="39947"/>
    <lineage>
        <taxon>Eukaryota</taxon>
        <taxon>Viridiplantae</taxon>
        <taxon>Streptophyta</taxon>
        <taxon>Embryophyta</taxon>
        <taxon>Tracheophyta</taxon>
        <taxon>Spermatophyta</taxon>
        <taxon>Magnoliopsida</taxon>
        <taxon>Liliopsida</taxon>
        <taxon>Poales</taxon>
        <taxon>Poaceae</taxon>
        <taxon>BOP clade</taxon>
        <taxon>Oryzoideae</taxon>
        <taxon>Oryzeae</taxon>
        <taxon>Oryzinae</taxon>
        <taxon>Oryza</taxon>
        <taxon>Oryza sativa</taxon>
    </lineage>
</organism>